<dbReference type="InterPro" id="IPR026960">
    <property type="entry name" value="RVT-Znf"/>
</dbReference>
<name>A0A9D5A9Y8_PEA</name>
<sequence length="218" mass="24999">MWNGFPSNPCIPLSKSFLIWRFLHNRLSTDENLARRGFAISSMCSLCSKSSETSSHIFFDCNFVTPIWRWFFDQFNIHRPLGCFLDCKLAMKIECFAGNQTNKASNSSIENFYILKKLDISIHPSMVKKIINILWQPPNRGWIKCDIDKFALGVPSICSWWGGGIFINEVANHVVSFANFLGHGNPLLAKLTVVMKVVKHVREHKWDIYGSNLILLML</sequence>
<feature type="domain" description="Reverse transcriptase zinc-binding" evidence="1">
    <location>
        <begin position="10"/>
        <end position="68"/>
    </location>
</feature>
<evidence type="ECO:0000313" key="3">
    <source>
        <dbReference type="Proteomes" id="UP001058974"/>
    </source>
</evidence>
<organism evidence="2 3">
    <name type="scientific">Pisum sativum</name>
    <name type="common">Garden pea</name>
    <name type="synonym">Lathyrus oleraceus</name>
    <dbReference type="NCBI Taxonomy" id="3888"/>
    <lineage>
        <taxon>Eukaryota</taxon>
        <taxon>Viridiplantae</taxon>
        <taxon>Streptophyta</taxon>
        <taxon>Embryophyta</taxon>
        <taxon>Tracheophyta</taxon>
        <taxon>Spermatophyta</taxon>
        <taxon>Magnoliopsida</taxon>
        <taxon>eudicotyledons</taxon>
        <taxon>Gunneridae</taxon>
        <taxon>Pentapetalae</taxon>
        <taxon>rosids</taxon>
        <taxon>fabids</taxon>
        <taxon>Fabales</taxon>
        <taxon>Fabaceae</taxon>
        <taxon>Papilionoideae</taxon>
        <taxon>50 kb inversion clade</taxon>
        <taxon>NPAAA clade</taxon>
        <taxon>Hologalegina</taxon>
        <taxon>IRL clade</taxon>
        <taxon>Fabeae</taxon>
        <taxon>Lathyrus</taxon>
    </lineage>
</organism>
<reference evidence="2 3" key="1">
    <citation type="journal article" date="2022" name="Nat. Genet.">
        <title>Improved pea reference genome and pan-genome highlight genomic features and evolutionary characteristics.</title>
        <authorList>
            <person name="Yang T."/>
            <person name="Liu R."/>
            <person name="Luo Y."/>
            <person name="Hu S."/>
            <person name="Wang D."/>
            <person name="Wang C."/>
            <person name="Pandey M.K."/>
            <person name="Ge S."/>
            <person name="Xu Q."/>
            <person name="Li N."/>
            <person name="Li G."/>
            <person name="Huang Y."/>
            <person name="Saxena R.K."/>
            <person name="Ji Y."/>
            <person name="Li M."/>
            <person name="Yan X."/>
            <person name="He Y."/>
            <person name="Liu Y."/>
            <person name="Wang X."/>
            <person name="Xiang C."/>
            <person name="Varshney R.K."/>
            <person name="Ding H."/>
            <person name="Gao S."/>
            <person name="Zong X."/>
        </authorList>
    </citation>
    <scope>NUCLEOTIDE SEQUENCE [LARGE SCALE GENOMIC DNA]</scope>
    <source>
        <strain evidence="2 3">cv. Zhongwan 6</strain>
    </source>
</reference>
<dbReference type="EMBL" id="JAMSHJ010000006">
    <property type="protein sequence ID" value="KAI5397970.1"/>
    <property type="molecule type" value="Genomic_DNA"/>
</dbReference>
<proteinExistence type="predicted"/>
<accession>A0A9D5A9Y8</accession>
<evidence type="ECO:0000313" key="2">
    <source>
        <dbReference type="EMBL" id="KAI5397970.1"/>
    </source>
</evidence>
<dbReference type="Gramene" id="Psat06G0368900-T1">
    <property type="protein sequence ID" value="KAI5397970.1"/>
    <property type="gene ID" value="KIW84_063689"/>
</dbReference>
<protein>
    <recommendedName>
        <fullName evidence="1">Reverse transcriptase zinc-binding domain-containing protein</fullName>
    </recommendedName>
</protein>
<dbReference type="AlphaFoldDB" id="A0A9D5A9Y8"/>
<dbReference type="Proteomes" id="UP001058974">
    <property type="component" value="Chromosome 6"/>
</dbReference>
<evidence type="ECO:0000259" key="1">
    <source>
        <dbReference type="Pfam" id="PF13966"/>
    </source>
</evidence>
<comment type="caution">
    <text evidence="2">The sequence shown here is derived from an EMBL/GenBank/DDBJ whole genome shotgun (WGS) entry which is preliminary data.</text>
</comment>
<dbReference type="Pfam" id="PF13966">
    <property type="entry name" value="zf-RVT"/>
    <property type="match status" value="1"/>
</dbReference>
<gene>
    <name evidence="2" type="ORF">KIW84_063689</name>
</gene>
<keyword evidence="3" id="KW-1185">Reference proteome</keyword>